<feature type="compositionally biased region" description="Polar residues" evidence="1">
    <location>
        <begin position="120"/>
        <end position="137"/>
    </location>
</feature>
<keyword evidence="3" id="KW-1185">Reference proteome</keyword>
<feature type="compositionally biased region" description="Basic and acidic residues" evidence="1">
    <location>
        <begin position="650"/>
        <end position="660"/>
    </location>
</feature>
<feature type="compositionally biased region" description="Basic and acidic residues" evidence="1">
    <location>
        <begin position="470"/>
        <end position="479"/>
    </location>
</feature>
<gene>
    <name evidence="2" type="ORF">SUNI508_12763</name>
</gene>
<evidence type="ECO:0000313" key="3">
    <source>
        <dbReference type="Proteomes" id="UP001408356"/>
    </source>
</evidence>
<feature type="compositionally biased region" description="Polar residues" evidence="1">
    <location>
        <begin position="412"/>
        <end position="425"/>
    </location>
</feature>
<comment type="caution">
    <text evidence="2">The sequence shown here is derived from an EMBL/GenBank/DDBJ whole genome shotgun (WGS) entry which is preliminary data.</text>
</comment>
<dbReference type="Proteomes" id="UP001408356">
    <property type="component" value="Unassembled WGS sequence"/>
</dbReference>
<feature type="region of interest" description="Disordered" evidence="1">
    <location>
        <begin position="289"/>
        <end position="327"/>
    </location>
</feature>
<feature type="compositionally biased region" description="Basic and acidic residues" evidence="1">
    <location>
        <begin position="33"/>
        <end position="43"/>
    </location>
</feature>
<feature type="compositionally biased region" description="Polar residues" evidence="1">
    <location>
        <begin position="602"/>
        <end position="611"/>
    </location>
</feature>
<protein>
    <recommendedName>
        <fullName evidence="4">DUF4045 domain-containing protein</fullName>
    </recommendedName>
</protein>
<feature type="region of interest" description="Disordered" evidence="1">
    <location>
        <begin position="165"/>
        <end position="226"/>
    </location>
</feature>
<feature type="region of interest" description="Disordered" evidence="1">
    <location>
        <begin position="26"/>
        <end position="62"/>
    </location>
</feature>
<reference evidence="2 3" key="1">
    <citation type="journal article" date="2024" name="J. Plant Pathol.">
        <title>Sequence and assembly of the genome of Seiridium unicorne, isolate CBS 538.82, causal agent of cypress canker disease.</title>
        <authorList>
            <person name="Scali E."/>
            <person name="Rocca G.D."/>
            <person name="Danti R."/>
            <person name="Garbelotto M."/>
            <person name="Barberini S."/>
            <person name="Baroncelli R."/>
            <person name="Emiliani G."/>
        </authorList>
    </citation>
    <scope>NUCLEOTIDE SEQUENCE [LARGE SCALE GENOMIC DNA]</scope>
    <source>
        <strain evidence="2 3">BM-138-508</strain>
    </source>
</reference>
<feature type="compositionally biased region" description="Basic and acidic residues" evidence="1">
    <location>
        <begin position="449"/>
        <end position="458"/>
    </location>
</feature>
<feature type="compositionally biased region" description="Basic and acidic residues" evidence="1">
    <location>
        <begin position="536"/>
        <end position="548"/>
    </location>
</feature>
<organism evidence="2 3">
    <name type="scientific">Seiridium unicorne</name>
    <dbReference type="NCBI Taxonomy" id="138068"/>
    <lineage>
        <taxon>Eukaryota</taxon>
        <taxon>Fungi</taxon>
        <taxon>Dikarya</taxon>
        <taxon>Ascomycota</taxon>
        <taxon>Pezizomycotina</taxon>
        <taxon>Sordariomycetes</taxon>
        <taxon>Xylariomycetidae</taxon>
        <taxon>Amphisphaeriales</taxon>
        <taxon>Sporocadaceae</taxon>
        <taxon>Seiridium</taxon>
    </lineage>
</organism>
<proteinExistence type="predicted"/>
<feature type="compositionally biased region" description="Polar residues" evidence="1">
    <location>
        <begin position="525"/>
        <end position="534"/>
    </location>
</feature>
<evidence type="ECO:0000313" key="2">
    <source>
        <dbReference type="EMBL" id="KAK9425962.1"/>
    </source>
</evidence>
<feature type="region of interest" description="Disordered" evidence="1">
    <location>
        <begin position="373"/>
        <end position="425"/>
    </location>
</feature>
<feature type="region of interest" description="Disordered" evidence="1">
    <location>
        <begin position="80"/>
        <end position="143"/>
    </location>
</feature>
<name>A0ABR2VGC4_9PEZI</name>
<feature type="compositionally biased region" description="Low complexity" evidence="1">
    <location>
        <begin position="384"/>
        <end position="395"/>
    </location>
</feature>
<feature type="compositionally biased region" description="Low complexity" evidence="1">
    <location>
        <begin position="293"/>
        <end position="318"/>
    </location>
</feature>
<feature type="region of interest" description="Disordered" evidence="1">
    <location>
        <begin position="446"/>
        <end position="660"/>
    </location>
</feature>
<dbReference type="EMBL" id="JARVKF010000009">
    <property type="protein sequence ID" value="KAK9425962.1"/>
    <property type="molecule type" value="Genomic_DNA"/>
</dbReference>
<feature type="compositionally biased region" description="Basic and acidic residues" evidence="1">
    <location>
        <begin position="174"/>
        <end position="185"/>
    </location>
</feature>
<feature type="compositionally biased region" description="Polar residues" evidence="1">
    <location>
        <begin position="200"/>
        <end position="210"/>
    </location>
</feature>
<evidence type="ECO:0008006" key="4">
    <source>
        <dbReference type="Google" id="ProtNLM"/>
    </source>
</evidence>
<feature type="compositionally biased region" description="Basic and acidic residues" evidence="1">
    <location>
        <begin position="614"/>
        <end position="628"/>
    </location>
</feature>
<sequence length="660" mass="71223">MAGKHETTEPSWRPLVQKLSGLIVRQGSAKSKKLPETTDDKSSVFKFKKQKKAPSPEGPLEFKPLEVDLDKLEAIHLAEGWLDETTQNASHDQEQQPPPPTSDNSTTPIADLFASKSVLDITSSGQLNRPSSPNYSVNGRRPLSMVENQSITYVRTSADLTSLRQPQAAGSVLDRGRPVEPKRFVTDPLPKTKGLRQELPPQSSTTTTEKVTPPKDPLSKPLQRGSGISITKQNASAPLRPSEISGSINRHSMYAMPTPSFNGGLAKPMSAQAPRSASAMPLDRIKAWQKSVTSAPTSAPSSNSNSASTLSPNLAAPSQGAAPVRRVSTRGVGNRLAWIRELEEKKSSSLNRDIGVLKKQSASVSDRLAMFENKQAVSRPPPLTRSNSTTSRLSSVGLESASSAHGNVAATPRTSIDTVQSSHRTSSVMNYYDDSFREKMESMVSGYATDKDKSDAQKKQRVTSQFVPVKPEKGEDEPPFRQSDAGTSEIQPVKTEEVVQCPPVEAGTSNVEPEEKEEVHRPNELETTASSVSSKLAEDATKPSHSEEDALNAGQEKAEVSESSPPEADISNAESEKAQVPETLLPEANTSNIEPEKGVMSDSHQSETSTPGVEVEKTEDLPKPHQPELDASVVGSQNVAEDSQPIQEETDVKRPTNNDA</sequence>
<feature type="compositionally biased region" description="Polar residues" evidence="1">
    <location>
        <begin position="634"/>
        <end position="647"/>
    </location>
</feature>
<accession>A0ABR2VGC4</accession>
<evidence type="ECO:0000256" key="1">
    <source>
        <dbReference type="SAM" id="MobiDB-lite"/>
    </source>
</evidence>